<evidence type="ECO:0000259" key="2">
    <source>
        <dbReference type="Pfam" id="PF01498"/>
    </source>
</evidence>
<dbReference type="GO" id="GO:0006313">
    <property type="term" value="P:DNA transposition"/>
    <property type="evidence" value="ECO:0007669"/>
    <property type="project" value="InterPro"/>
</dbReference>
<accession>A0A4Y2FTY5</accession>
<feature type="domain" description="Transposase Tc1-like" evidence="2">
    <location>
        <begin position="69"/>
        <end position="140"/>
    </location>
</feature>
<comment type="caution">
    <text evidence="3">The sequence shown here is derived from an EMBL/GenBank/DDBJ whole genome shotgun (WGS) entry which is preliminary data.</text>
</comment>
<dbReference type="GO" id="GO:0003677">
    <property type="term" value="F:DNA binding"/>
    <property type="evidence" value="ECO:0007669"/>
    <property type="project" value="InterPro"/>
</dbReference>
<dbReference type="EMBL" id="BGPR01001047">
    <property type="protein sequence ID" value="GBM43905.1"/>
    <property type="molecule type" value="Genomic_DNA"/>
</dbReference>
<dbReference type="InterPro" id="IPR002492">
    <property type="entry name" value="Transposase_Tc1-like"/>
</dbReference>
<proteinExistence type="predicted"/>
<keyword evidence="4" id="KW-1185">Reference proteome</keyword>
<reference evidence="3 4" key="1">
    <citation type="journal article" date="2019" name="Sci. Rep.">
        <title>Orb-weaving spider Araneus ventricosus genome elucidates the spidroin gene catalogue.</title>
        <authorList>
            <person name="Kono N."/>
            <person name="Nakamura H."/>
            <person name="Ohtoshi R."/>
            <person name="Moran D.A.P."/>
            <person name="Shinohara A."/>
            <person name="Yoshida Y."/>
            <person name="Fujiwara M."/>
            <person name="Mori M."/>
            <person name="Tomita M."/>
            <person name="Arakawa K."/>
        </authorList>
    </citation>
    <scope>NUCLEOTIDE SEQUENCE [LARGE SCALE GENOMIC DNA]</scope>
</reference>
<protein>
    <recommendedName>
        <fullName evidence="2">Transposase Tc1-like domain-containing protein</fullName>
    </recommendedName>
</protein>
<evidence type="ECO:0000256" key="1">
    <source>
        <dbReference type="ARBA" id="ARBA00004123"/>
    </source>
</evidence>
<gene>
    <name evidence="3" type="ORF">AVEN_247124_1</name>
</gene>
<dbReference type="GO" id="GO:0005634">
    <property type="term" value="C:nucleus"/>
    <property type="evidence" value="ECO:0007669"/>
    <property type="project" value="UniProtKB-SubCell"/>
</dbReference>
<dbReference type="GO" id="GO:0015074">
    <property type="term" value="P:DNA integration"/>
    <property type="evidence" value="ECO:0007669"/>
    <property type="project" value="InterPro"/>
</dbReference>
<evidence type="ECO:0000313" key="4">
    <source>
        <dbReference type="Proteomes" id="UP000499080"/>
    </source>
</evidence>
<dbReference type="OrthoDB" id="6155880at2759"/>
<organism evidence="3 4">
    <name type="scientific">Araneus ventricosus</name>
    <name type="common">Orbweaver spider</name>
    <name type="synonym">Epeira ventricosa</name>
    <dbReference type="NCBI Taxonomy" id="182803"/>
    <lineage>
        <taxon>Eukaryota</taxon>
        <taxon>Metazoa</taxon>
        <taxon>Ecdysozoa</taxon>
        <taxon>Arthropoda</taxon>
        <taxon>Chelicerata</taxon>
        <taxon>Arachnida</taxon>
        <taxon>Araneae</taxon>
        <taxon>Araneomorphae</taxon>
        <taxon>Entelegynae</taxon>
        <taxon>Araneoidea</taxon>
        <taxon>Araneidae</taxon>
        <taxon>Araneus</taxon>
    </lineage>
</organism>
<dbReference type="AlphaFoldDB" id="A0A4Y2FTY5"/>
<comment type="subcellular location">
    <subcellularLocation>
        <location evidence="1">Nucleus</location>
    </subcellularLocation>
</comment>
<dbReference type="InterPro" id="IPR009057">
    <property type="entry name" value="Homeodomain-like_sf"/>
</dbReference>
<dbReference type="Gene3D" id="3.30.420.10">
    <property type="entry name" value="Ribonuclease H-like superfamily/Ribonuclease H"/>
    <property type="match status" value="1"/>
</dbReference>
<dbReference type="SUPFAM" id="SSF46689">
    <property type="entry name" value="Homeodomain-like"/>
    <property type="match status" value="1"/>
</dbReference>
<dbReference type="InterPro" id="IPR036397">
    <property type="entry name" value="RNaseH_sf"/>
</dbReference>
<name>A0A4Y2FTY5_ARAVE</name>
<evidence type="ECO:0000313" key="3">
    <source>
        <dbReference type="EMBL" id="GBM43905.1"/>
    </source>
</evidence>
<dbReference type="Proteomes" id="UP000499080">
    <property type="component" value="Unassembled WGS sequence"/>
</dbReference>
<sequence length="207" mass="24125">MSRRNQLHDEMRWRAVGMLQAGARQSAVGRELNVHRTVIHRQWNHYQRDQNASRRRGSGRRRITTTADDRCLLQCARRWRTLTARQLASQLSATAGRPISRQTVSHRLHEGGLFVRRPVVCVPLSPANVRARLHWAHEHLSWTPEQWGHLLFTDESPFNIQNNSRRAMIWRKPGTRYRAPNIVERDHNRFGGLLVWAGITTNGRTDL</sequence>
<dbReference type="Pfam" id="PF01498">
    <property type="entry name" value="HTH_Tnp_Tc3_2"/>
    <property type="match status" value="1"/>
</dbReference>